<gene>
    <name evidence="2" type="ORF">MKO06_01810</name>
</gene>
<accession>A0A9X2I672</accession>
<dbReference type="RefSeq" id="WP_241550630.1">
    <property type="nucleotide sequence ID" value="NZ_JANCNS010000001.1"/>
</dbReference>
<evidence type="ECO:0000313" key="2">
    <source>
        <dbReference type="EMBL" id="MCP9198624.1"/>
    </source>
</evidence>
<dbReference type="Gene3D" id="3.10.310.50">
    <property type="match status" value="1"/>
</dbReference>
<feature type="domain" description="TPM" evidence="1">
    <location>
        <begin position="16"/>
        <end position="134"/>
    </location>
</feature>
<dbReference type="AlphaFoldDB" id="A0A9X2I672"/>
<reference evidence="2" key="1">
    <citation type="submission" date="2022-07" db="EMBL/GenBank/DDBJ databases">
        <title>Gramela sediminis sp. nov., isolated from deep-sea sediment of the Indian Ocean.</title>
        <authorList>
            <person name="Shi H."/>
        </authorList>
    </citation>
    <scope>NUCLEOTIDE SEQUENCE</scope>
    <source>
        <strain evidence="2">GC03-9</strain>
    </source>
</reference>
<name>A0A9X2I672_9FLAO</name>
<evidence type="ECO:0000259" key="1">
    <source>
        <dbReference type="Pfam" id="PF04536"/>
    </source>
</evidence>
<protein>
    <submittedName>
        <fullName evidence="2">TPM domain-containing protein</fullName>
    </submittedName>
</protein>
<comment type="caution">
    <text evidence="2">The sequence shown here is derived from an EMBL/GenBank/DDBJ whole genome shotgun (WGS) entry which is preliminary data.</text>
</comment>
<keyword evidence="3" id="KW-1185">Reference proteome</keyword>
<dbReference type="Pfam" id="PF04536">
    <property type="entry name" value="TPM_phosphatase"/>
    <property type="match status" value="1"/>
</dbReference>
<dbReference type="PANTHER" id="PTHR30373">
    <property type="entry name" value="UPF0603 PROTEIN YGCG"/>
    <property type="match status" value="1"/>
</dbReference>
<dbReference type="Proteomes" id="UP001155280">
    <property type="component" value="Unassembled WGS sequence"/>
</dbReference>
<organism evidence="2 3">
    <name type="scientific">Christiangramia oceanisediminis</name>
    <dbReference type="NCBI Taxonomy" id="2920386"/>
    <lineage>
        <taxon>Bacteria</taxon>
        <taxon>Pseudomonadati</taxon>
        <taxon>Bacteroidota</taxon>
        <taxon>Flavobacteriia</taxon>
        <taxon>Flavobacteriales</taxon>
        <taxon>Flavobacteriaceae</taxon>
        <taxon>Christiangramia</taxon>
    </lineage>
</organism>
<dbReference type="InterPro" id="IPR007621">
    <property type="entry name" value="TPM_dom"/>
</dbReference>
<proteinExistence type="predicted"/>
<evidence type="ECO:0000313" key="3">
    <source>
        <dbReference type="Proteomes" id="UP001155280"/>
    </source>
</evidence>
<sequence>MVEEKVLFPVSRDYFNDFEEIFSIQQEERLEKLISNYEKETIREIAIITVKSIEPYENIREYAMAISNDWEVGKEETSNGLTILMCTELKSVCITTWLRFPKTLTDDICKKVIPEFKNGNYYRGVEKGALEMMKKGIPNMSA</sequence>
<dbReference type="EMBL" id="JANCNS010000001">
    <property type="protein sequence ID" value="MCP9198624.1"/>
    <property type="molecule type" value="Genomic_DNA"/>
</dbReference>
<dbReference type="PANTHER" id="PTHR30373:SF2">
    <property type="entry name" value="UPF0603 PROTEIN YGCG"/>
    <property type="match status" value="1"/>
</dbReference>